<dbReference type="InterPro" id="IPR042095">
    <property type="entry name" value="SUMF_sf"/>
</dbReference>
<dbReference type="SUPFAM" id="SSF56436">
    <property type="entry name" value="C-type lectin-like"/>
    <property type="match status" value="1"/>
</dbReference>
<evidence type="ECO:0000256" key="1">
    <source>
        <dbReference type="SAM" id="MobiDB-lite"/>
    </source>
</evidence>
<dbReference type="InterPro" id="IPR051043">
    <property type="entry name" value="Sulfatase_Mod_Factor_Kinase"/>
</dbReference>
<evidence type="ECO:0000313" key="4">
    <source>
        <dbReference type="Proteomes" id="UP000671995"/>
    </source>
</evidence>
<dbReference type="InterPro" id="IPR016187">
    <property type="entry name" value="CTDL_fold"/>
</dbReference>
<name>A0A975F155_9SPIR</name>
<dbReference type="Pfam" id="PF03781">
    <property type="entry name" value="FGE-sulfatase"/>
    <property type="match status" value="1"/>
</dbReference>
<evidence type="ECO:0000313" key="3">
    <source>
        <dbReference type="EMBL" id="QTQ12370.1"/>
    </source>
</evidence>
<proteinExistence type="predicted"/>
<sequence length="377" mass="41187">MKTHNSKTKAYAFLGAAFVLLIALMFTGCSNNAGGNAGASSGDGRDGGGGMPIPPDAGSFENAGNFVKIIPPTTGTEGIAPDPGSLPGPENYWKGVFIAGRKVKLSPYKLGKTEVTYKLWKDVYDWAVKPENGYTFKNAGKKGSSGTGSEDEPVTTINWRDCIVWCNAYTQMTTGSDAECIYRKSETDTTVLKNSTVEADCDAAYADMDKKGYRLPTEAEWEYAARWQGSDKTNAVQYGDVWLTKLDSASGAKDKWNTDETGEVAWYYNDNADNKTHPVGEKRANTLGLYDMSGNVLEWCFDWYNLDPELNDNAYKSEGIVTDPQGPASPAPEDKRRVVRGGSWRDSARTCTVGIRNHGDPSGKSIYLGFRLAWRPL</sequence>
<feature type="region of interest" description="Disordered" evidence="1">
    <location>
        <begin position="318"/>
        <end position="344"/>
    </location>
</feature>
<dbReference type="Proteomes" id="UP000671995">
    <property type="component" value="Chromosome"/>
</dbReference>
<dbReference type="InterPro" id="IPR005532">
    <property type="entry name" value="SUMF_dom"/>
</dbReference>
<dbReference type="EMBL" id="CP054257">
    <property type="protein sequence ID" value="QTQ12370.1"/>
    <property type="molecule type" value="Genomic_DNA"/>
</dbReference>
<feature type="region of interest" description="Disordered" evidence="1">
    <location>
        <begin position="37"/>
        <end position="56"/>
    </location>
</feature>
<dbReference type="GO" id="GO:0120147">
    <property type="term" value="F:formylglycine-generating oxidase activity"/>
    <property type="evidence" value="ECO:0007669"/>
    <property type="project" value="TreeGrafter"/>
</dbReference>
<dbReference type="PROSITE" id="PS51257">
    <property type="entry name" value="PROKAR_LIPOPROTEIN"/>
    <property type="match status" value="1"/>
</dbReference>
<feature type="domain" description="Sulfatase-modifying factor enzyme-like" evidence="2">
    <location>
        <begin position="101"/>
        <end position="374"/>
    </location>
</feature>
<dbReference type="AlphaFoldDB" id="A0A975F155"/>
<dbReference type="Gene3D" id="3.90.1580.10">
    <property type="entry name" value="paralog of FGE (formylglycine-generating enzyme)"/>
    <property type="match status" value="1"/>
</dbReference>
<reference evidence="3" key="2">
    <citation type="journal article" date="2021" name="Microbiol. Resour. Announc.">
        <title>Complete Genome Sequences of Three Human Oral Treponema parvum Isolates.</title>
        <authorList>
            <person name="Zeng H."/>
            <person name="Watt R.M."/>
        </authorList>
    </citation>
    <scope>NUCLEOTIDE SEQUENCE</scope>
    <source>
        <strain evidence="3">ATCC 700773</strain>
    </source>
</reference>
<gene>
    <name evidence="3" type="ORF">HRI96_09265</name>
</gene>
<dbReference type="PANTHER" id="PTHR23150:SF19">
    <property type="entry name" value="FORMYLGLYCINE-GENERATING ENZYME"/>
    <property type="match status" value="1"/>
</dbReference>
<dbReference type="RefSeq" id="WP_210117084.1">
    <property type="nucleotide sequence ID" value="NZ_CP054257.1"/>
</dbReference>
<protein>
    <submittedName>
        <fullName evidence="3">Formylglycine-generating enzyme family protein</fullName>
    </submittedName>
</protein>
<reference evidence="3" key="1">
    <citation type="submission" date="2020-05" db="EMBL/GenBank/DDBJ databases">
        <authorList>
            <person name="Zeng H."/>
            <person name="Chan Y.K."/>
            <person name="Watt R.M."/>
        </authorList>
    </citation>
    <scope>NUCLEOTIDE SEQUENCE</scope>
    <source>
        <strain evidence="3">ATCC 700773</strain>
    </source>
</reference>
<organism evidence="3 4">
    <name type="scientific">Treponema parvum</name>
    <dbReference type="NCBI Taxonomy" id="138851"/>
    <lineage>
        <taxon>Bacteria</taxon>
        <taxon>Pseudomonadati</taxon>
        <taxon>Spirochaetota</taxon>
        <taxon>Spirochaetia</taxon>
        <taxon>Spirochaetales</taxon>
        <taxon>Treponemataceae</taxon>
        <taxon>Treponema</taxon>
    </lineage>
</organism>
<dbReference type="PANTHER" id="PTHR23150">
    <property type="entry name" value="SULFATASE MODIFYING FACTOR 1, 2"/>
    <property type="match status" value="1"/>
</dbReference>
<evidence type="ECO:0000259" key="2">
    <source>
        <dbReference type="Pfam" id="PF03781"/>
    </source>
</evidence>
<accession>A0A975F155</accession>